<feature type="transmembrane region" description="Helical" evidence="2">
    <location>
        <begin position="195"/>
        <end position="220"/>
    </location>
</feature>
<feature type="transmembrane region" description="Helical" evidence="2">
    <location>
        <begin position="428"/>
        <end position="449"/>
    </location>
</feature>
<name>A0AAW2HMA1_9NEOP</name>
<organism evidence="3">
    <name type="scientific">Menopon gallinae</name>
    <name type="common">poultry shaft louse</name>
    <dbReference type="NCBI Taxonomy" id="328185"/>
    <lineage>
        <taxon>Eukaryota</taxon>
        <taxon>Metazoa</taxon>
        <taxon>Ecdysozoa</taxon>
        <taxon>Arthropoda</taxon>
        <taxon>Hexapoda</taxon>
        <taxon>Insecta</taxon>
        <taxon>Pterygota</taxon>
        <taxon>Neoptera</taxon>
        <taxon>Paraneoptera</taxon>
        <taxon>Psocodea</taxon>
        <taxon>Troctomorpha</taxon>
        <taxon>Phthiraptera</taxon>
        <taxon>Amblycera</taxon>
        <taxon>Menoponidae</taxon>
        <taxon>Menopon</taxon>
    </lineage>
</organism>
<dbReference type="EMBL" id="JARGDH010000004">
    <property type="protein sequence ID" value="KAL0271034.1"/>
    <property type="molecule type" value="Genomic_DNA"/>
</dbReference>
<dbReference type="PRINTS" id="PR01692">
    <property type="entry name" value="LIPOCALINIMR"/>
</dbReference>
<evidence type="ECO:0008006" key="4">
    <source>
        <dbReference type="Google" id="ProtNLM"/>
    </source>
</evidence>
<keyword evidence="2" id="KW-0812">Transmembrane</keyword>
<sequence length="532" mass="60591">MKMENDTDIREQLFHNTVRENVIFLILFVLLYIFSFTVIGQLRKREKDYFSADDDDLTVYNISLWLCSFSLSISTGAALLLPVSIISNEVLILYPNSYYVKWLNSSLIQGLWNHVFLFSNLSLFILLPFAYLFMESEGFSGSRKGLWARVYETFIVLILVALLVLGMTYIMSALIDGDKSRIQTFLSVWSYYLPFLYSCISFIGVLMLLLCTPLGFVRLFTVVGQVLVKPQFLRDLNEEYLITKLEEDCTKRRLENTQLTGKSYIYPTPMSPADCTTLIGDDDLIEGTPRRRKIFELQNGALQEGLHKMLDEIESRTKVLEVQKEASLIERNLVYPICMLLLFALTAITVLIVVQNTLELLIGIKALPLSTRQFTLGISSLSKLGPFGAALEIILILYMKATSYVGLYTLPFLVKLRPKHRNTPLSHIIANCALLLILSSALPLISRILGITNFDLMGNFGKIEWLGNFKIVLMYNILFAAAATLCLINKFTSTVRRELYSRLRGFLSMLVSKESSNHRVRTQSPTHSFKEH</sequence>
<reference evidence="3" key="1">
    <citation type="journal article" date="2024" name="Gigascience">
        <title>Chromosome-level genome of the poultry shaft louse Menopon gallinae provides insight into the host-switching and adaptive evolution of parasitic lice.</title>
        <authorList>
            <person name="Xu Y."/>
            <person name="Ma L."/>
            <person name="Liu S."/>
            <person name="Liang Y."/>
            <person name="Liu Q."/>
            <person name="He Z."/>
            <person name="Tian L."/>
            <person name="Duan Y."/>
            <person name="Cai W."/>
            <person name="Li H."/>
            <person name="Song F."/>
        </authorList>
    </citation>
    <scope>NUCLEOTIDE SEQUENCE</scope>
    <source>
        <strain evidence="3">Cailab_2023a</strain>
    </source>
</reference>
<dbReference type="AlphaFoldDB" id="A0AAW2HMA1"/>
<feature type="transmembrane region" description="Helical" evidence="2">
    <location>
        <begin position="111"/>
        <end position="133"/>
    </location>
</feature>
<evidence type="ECO:0000313" key="3">
    <source>
        <dbReference type="EMBL" id="KAL0271034.1"/>
    </source>
</evidence>
<proteinExistence type="inferred from homology"/>
<dbReference type="EMBL" id="JARGDH010000004">
    <property type="protein sequence ID" value="KAL0271033.1"/>
    <property type="molecule type" value="Genomic_DNA"/>
</dbReference>
<evidence type="ECO:0000256" key="1">
    <source>
        <dbReference type="ARBA" id="ARBA00010487"/>
    </source>
</evidence>
<keyword evidence="2" id="KW-0472">Membrane</keyword>
<feature type="transmembrane region" description="Helical" evidence="2">
    <location>
        <begin position="62"/>
        <end position="86"/>
    </location>
</feature>
<keyword evidence="2" id="KW-1133">Transmembrane helix</keyword>
<feature type="transmembrane region" description="Helical" evidence="2">
    <location>
        <begin position="22"/>
        <end position="42"/>
    </location>
</feature>
<comment type="caution">
    <text evidence="3">The sequence shown here is derived from an EMBL/GenBank/DDBJ whole genome shotgun (WGS) entry which is preliminary data.</text>
</comment>
<dbReference type="PANTHER" id="PTHR12625">
    <property type="entry name" value="LIPOCALIN-1 INTERACTING MEMBRANE RECEPTOR LIMR"/>
    <property type="match status" value="1"/>
</dbReference>
<protein>
    <recommendedName>
        <fullName evidence="4">Protein LMBR1L</fullName>
    </recommendedName>
</protein>
<accession>A0AAW2HMA1</accession>
<dbReference type="GO" id="GO:0007165">
    <property type="term" value="P:signal transduction"/>
    <property type="evidence" value="ECO:0007669"/>
    <property type="project" value="TreeGrafter"/>
</dbReference>
<feature type="transmembrane region" description="Helical" evidence="2">
    <location>
        <begin position="469"/>
        <end position="488"/>
    </location>
</feature>
<feature type="transmembrane region" description="Helical" evidence="2">
    <location>
        <begin position="393"/>
        <end position="416"/>
    </location>
</feature>
<evidence type="ECO:0000256" key="2">
    <source>
        <dbReference type="SAM" id="Phobius"/>
    </source>
</evidence>
<feature type="transmembrane region" description="Helical" evidence="2">
    <location>
        <begin position="333"/>
        <end position="354"/>
    </location>
</feature>
<dbReference type="GO" id="GO:0005886">
    <property type="term" value="C:plasma membrane"/>
    <property type="evidence" value="ECO:0007669"/>
    <property type="project" value="TreeGrafter"/>
</dbReference>
<dbReference type="PANTHER" id="PTHR12625:SF0">
    <property type="entry name" value="PROTEIN LILIPOD"/>
    <property type="match status" value="1"/>
</dbReference>
<comment type="similarity">
    <text evidence="1">Belongs to the LIMR family.</text>
</comment>
<dbReference type="InterPro" id="IPR008075">
    <property type="entry name" value="LIMR"/>
</dbReference>
<dbReference type="GO" id="GO:0004888">
    <property type="term" value="F:transmembrane signaling receptor activity"/>
    <property type="evidence" value="ECO:0007669"/>
    <property type="project" value="TreeGrafter"/>
</dbReference>
<dbReference type="InterPro" id="IPR006876">
    <property type="entry name" value="LMBR1-like_membr_prot"/>
</dbReference>
<dbReference type="Pfam" id="PF04791">
    <property type="entry name" value="LMBR1"/>
    <property type="match status" value="1"/>
</dbReference>
<feature type="transmembrane region" description="Helical" evidence="2">
    <location>
        <begin position="154"/>
        <end position="175"/>
    </location>
</feature>
<gene>
    <name evidence="3" type="ORF">PYX00_008274</name>
</gene>